<feature type="domain" description="Transcription factor Iwr1" evidence="3">
    <location>
        <begin position="235"/>
        <end position="294"/>
    </location>
</feature>
<sequence>MDDVVTLAPAANAVKPIVVSVKRKAFHSPLDAFWLEIQERPLKKPTIDIAKLSISGASSSRVEEPGPQKILVQHLETVESSEHTLDVLRSFMPNSSGELKSKDIDEKRRRSLERRRRFPILNKLDQLMIKAKERKEGVARNSRFEQIWRSRKPGTIDTEDKAIHDMCRLYEVIRVDKEPEIEEQQERMDLDGDCKMVAEYLPLMREILPSAASEIESDIQNRMFKEDSSDEDDFYVYDFYVVKEDANVTVSDSEVPFPLIHVEDDFYDGRDDSEYETDDSNAENNIRNDYPEEEETTEDDEDEVMSSRSSDEESERESKTSGSQSEEEDKSRSKLHKEYEEELGDWSDNEYVYR</sequence>
<accession>A0A022S038</accession>
<dbReference type="Pfam" id="PF08574">
    <property type="entry name" value="Iwr1"/>
    <property type="match status" value="1"/>
</dbReference>
<name>A0A022S038_ERYGU</name>
<feature type="compositionally biased region" description="Acidic residues" evidence="2">
    <location>
        <begin position="291"/>
        <end position="304"/>
    </location>
</feature>
<feature type="region of interest" description="Disordered" evidence="2">
    <location>
        <begin position="268"/>
        <end position="354"/>
    </location>
</feature>
<dbReference type="Proteomes" id="UP000030748">
    <property type="component" value="Unassembled WGS sequence"/>
</dbReference>
<dbReference type="PANTHER" id="PTHR31934">
    <property type="entry name" value="ALPHA/BETA-HYDROLASES SUPERFAMILY PROTEIN"/>
    <property type="match status" value="1"/>
</dbReference>
<comment type="similarity">
    <text evidence="1">Belongs to the IWR1/SLC7A6OS family.</text>
</comment>
<reference evidence="4 5" key="1">
    <citation type="journal article" date="2013" name="Proc. Natl. Acad. Sci. U.S.A.">
        <title>Fine-scale variation in meiotic recombination in Mimulus inferred from population shotgun sequencing.</title>
        <authorList>
            <person name="Hellsten U."/>
            <person name="Wright K.M."/>
            <person name="Jenkins J."/>
            <person name="Shu S."/>
            <person name="Yuan Y."/>
            <person name="Wessler S.R."/>
            <person name="Schmutz J."/>
            <person name="Willis J.H."/>
            <person name="Rokhsar D.S."/>
        </authorList>
    </citation>
    <scope>NUCLEOTIDE SEQUENCE [LARGE SCALE GENOMIC DNA]</scope>
    <source>
        <strain evidence="5">cv. DUN x IM62</strain>
    </source>
</reference>
<dbReference type="EMBL" id="KI630177">
    <property type="protein sequence ID" value="EYU45684.1"/>
    <property type="molecule type" value="Genomic_DNA"/>
</dbReference>
<keyword evidence="5" id="KW-1185">Reference proteome</keyword>
<protein>
    <recommendedName>
        <fullName evidence="3">Transcription factor Iwr1 domain-containing protein</fullName>
    </recommendedName>
</protein>
<dbReference type="AlphaFoldDB" id="A0A022S038"/>
<evidence type="ECO:0000259" key="3">
    <source>
        <dbReference type="Pfam" id="PF08574"/>
    </source>
</evidence>
<proteinExistence type="inferred from homology"/>
<dbReference type="InterPro" id="IPR013883">
    <property type="entry name" value="TF_Iwr1_dom"/>
</dbReference>
<dbReference type="PANTHER" id="PTHR31934:SF2">
    <property type="entry name" value="RNA-DIRECTED DNA METHYLATION 4"/>
    <property type="match status" value="1"/>
</dbReference>
<evidence type="ECO:0000256" key="2">
    <source>
        <dbReference type="SAM" id="MobiDB-lite"/>
    </source>
</evidence>
<organism evidence="4 5">
    <name type="scientific">Erythranthe guttata</name>
    <name type="common">Yellow monkey flower</name>
    <name type="synonym">Mimulus guttatus</name>
    <dbReference type="NCBI Taxonomy" id="4155"/>
    <lineage>
        <taxon>Eukaryota</taxon>
        <taxon>Viridiplantae</taxon>
        <taxon>Streptophyta</taxon>
        <taxon>Embryophyta</taxon>
        <taxon>Tracheophyta</taxon>
        <taxon>Spermatophyta</taxon>
        <taxon>Magnoliopsida</taxon>
        <taxon>eudicotyledons</taxon>
        <taxon>Gunneridae</taxon>
        <taxon>Pentapetalae</taxon>
        <taxon>asterids</taxon>
        <taxon>lamiids</taxon>
        <taxon>Lamiales</taxon>
        <taxon>Phrymaceae</taxon>
        <taxon>Erythranthe</taxon>
    </lineage>
</organism>
<dbReference type="OrthoDB" id="6255506at2759"/>
<evidence type="ECO:0000256" key="1">
    <source>
        <dbReference type="ARBA" id="ARBA00010218"/>
    </source>
</evidence>
<feature type="compositionally biased region" description="Basic and acidic residues" evidence="2">
    <location>
        <begin position="329"/>
        <end position="339"/>
    </location>
</feature>
<evidence type="ECO:0000313" key="5">
    <source>
        <dbReference type="Proteomes" id="UP000030748"/>
    </source>
</evidence>
<gene>
    <name evidence="4" type="ORF">MIMGU_mgv1a009018mg</name>
</gene>
<evidence type="ECO:0000313" key="4">
    <source>
        <dbReference type="EMBL" id="EYU45684.1"/>
    </source>
</evidence>